<gene>
    <name evidence="2" type="ORF">EDD76_10578</name>
</gene>
<reference evidence="2 3" key="1">
    <citation type="submission" date="2019-03" db="EMBL/GenBank/DDBJ databases">
        <title>Genomic Encyclopedia of Type Strains, Phase IV (KMG-IV): sequencing the most valuable type-strain genomes for metagenomic binning, comparative biology and taxonomic classification.</title>
        <authorList>
            <person name="Goeker M."/>
        </authorList>
    </citation>
    <scope>NUCLEOTIDE SEQUENCE [LARGE SCALE GENOMIC DNA]</scope>
    <source>
        <strain evidence="2 3">DSM 100556</strain>
    </source>
</reference>
<sequence>MLGKKTTEHLNAKISSVIGADMVMEGNITSKETIRIEGTVKGDVSSEGILIVSAPGKIIGNVKGSSIMVSGTIEGDMDSNGRIEVSATGRINGNIKTKSLIIDENAVFQGQCTMNTQEPILKAAALKTEAGKEDTAEKK</sequence>
<keyword evidence="3" id="KW-1185">Reference proteome</keyword>
<dbReference type="PANTHER" id="PTHR35024:SF4">
    <property type="entry name" value="POLYMER-FORMING CYTOSKELETAL PROTEIN"/>
    <property type="match status" value="1"/>
</dbReference>
<evidence type="ECO:0000256" key="1">
    <source>
        <dbReference type="ARBA" id="ARBA00044755"/>
    </source>
</evidence>
<comment type="similarity">
    <text evidence="1">Belongs to the bactofilin family.</text>
</comment>
<dbReference type="Pfam" id="PF04519">
    <property type="entry name" value="Bactofilin"/>
    <property type="match status" value="1"/>
</dbReference>
<dbReference type="STRING" id="1469948.GCA_000732725_01784"/>
<protein>
    <submittedName>
        <fullName evidence="2">Cytoskeletal protein CcmA (Bactofilin family)</fullName>
    </submittedName>
</protein>
<dbReference type="EMBL" id="SLUO01000005">
    <property type="protein sequence ID" value="TCL58908.1"/>
    <property type="molecule type" value="Genomic_DNA"/>
</dbReference>
<dbReference type="OrthoDB" id="9802488at2"/>
<evidence type="ECO:0000313" key="3">
    <source>
        <dbReference type="Proteomes" id="UP000295718"/>
    </source>
</evidence>
<proteinExistence type="inferred from homology"/>
<dbReference type="RefSeq" id="WP_051869362.1">
    <property type="nucleotide sequence ID" value="NZ_JPNB01000001.1"/>
</dbReference>
<organism evidence="2 3">
    <name type="scientific">Kineothrix alysoides</name>
    <dbReference type="NCBI Taxonomy" id="1469948"/>
    <lineage>
        <taxon>Bacteria</taxon>
        <taxon>Bacillati</taxon>
        <taxon>Bacillota</taxon>
        <taxon>Clostridia</taxon>
        <taxon>Lachnospirales</taxon>
        <taxon>Lachnospiraceae</taxon>
        <taxon>Kineothrix</taxon>
    </lineage>
</organism>
<dbReference type="PANTHER" id="PTHR35024">
    <property type="entry name" value="HYPOTHETICAL CYTOSOLIC PROTEIN"/>
    <property type="match status" value="1"/>
</dbReference>
<dbReference type="AlphaFoldDB" id="A0A4R1R0V7"/>
<name>A0A4R1R0V7_9FIRM</name>
<evidence type="ECO:0000313" key="2">
    <source>
        <dbReference type="EMBL" id="TCL58908.1"/>
    </source>
</evidence>
<dbReference type="InterPro" id="IPR007607">
    <property type="entry name" value="BacA/B"/>
</dbReference>
<accession>A0A4R1R0V7</accession>
<dbReference type="Proteomes" id="UP000295718">
    <property type="component" value="Unassembled WGS sequence"/>
</dbReference>
<comment type="caution">
    <text evidence="2">The sequence shown here is derived from an EMBL/GenBank/DDBJ whole genome shotgun (WGS) entry which is preliminary data.</text>
</comment>